<dbReference type="PANTHER" id="PTHR38248">
    <property type="entry name" value="FUNK1 6"/>
    <property type="match status" value="1"/>
</dbReference>
<name>A0A9W4GD30_BLUGR</name>
<evidence type="ECO:0000256" key="2">
    <source>
        <dbReference type="ARBA" id="ARBA00047899"/>
    </source>
</evidence>
<feature type="domain" description="Fungal-type protein kinase" evidence="4">
    <location>
        <begin position="280"/>
        <end position="642"/>
    </location>
</feature>
<comment type="caution">
    <text evidence="5">The sequence shown here is derived from an EMBL/GenBank/DDBJ whole genome shotgun (WGS) entry which is preliminary data.</text>
</comment>
<dbReference type="InterPro" id="IPR040976">
    <property type="entry name" value="Pkinase_fungal"/>
</dbReference>
<sequence length="775" mass="89783">MSKYLALLAFLAENPLRSILERFQTNYKKEDKKAAFEELFHDLYPYGSMSGAHQGLPLIFFESTERAISNEQYDLSIFNHIIYAINQNYGDPFILQTCINVYRILSYGVLDSVPFKKIIASMNDTWNLYTHGVPSRYFSFHHFPRSVIDLELRSRNFTCVSSFWDRFFEGKAWSDQTKRIWESYKNYKDNNNPKNIPLNLAEQGVWDWIASFNNLFLSQLSEFPSLPSEQFPALIRKKNDLPLSGKISLSSNIGGFSRDRRQGQIDFHITSICEDFILPRWKEVRVIGGLSGKPVEDRRGTRFIQLAAFVRETFYQQPLRRFVHGFYLFDKVIEFWLIDRTGAYSSGFISIENDEQVLVRAICSYLLMSDEEVGLDTTIRKVDGRSIITIDDGEPGLTREIEINPKPIIRSEKLISSGTACYRSVDEKFLVKYSWHKVHGKSEIDLLKEALQVKGVINLVASETIHKLSDVWEDLSAFVPKKWYTMEHEESLNDSEGKEIDKYGVMNDYEMTRAVLSPYGRPLKSCTSVLQFLIVIRDALMGHRGLYNKKIIHSDISEDNIIIVAPTADDRSRGMLIDLNVSISDHDTCKTSTLEYPVGKLKFMALKQVEMWVGNIDDRDYNFNSSYIFDLESFFYVFLTGCVEYGRDPDLPLHNLNSWRAKYIDDTLQNKLEDINENFENFINTKLSSSFVDIRNLALKLRKIMFGNAEDCYEYVCNSNLVYKEMINAFNRTIGKIEDFGRRRRINIIIISSKILIDFMHLQDPSAKAEKLLGF</sequence>
<comment type="catalytic activity">
    <reaction evidence="2">
        <text>L-threonyl-[protein] + ATP = O-phospho-L-threonyl-[protein] + ADP + H(+)</text>
        <dbReference type="Rhea" id="RHEA:46608"/>
        <dbReference type="Rhea" id="RHEA-COMP:11060"/>
        <dbReference type="Rhea" id="RHEA-COMP:11605"/>
        <dbReference type="ChEBI" id="CHEBI:15378"/>
        <dbReference type="ChEBI" id="CHEBI:30013"/>
        <dbReference type="ChEBI" id="CHEBI:30616"/>
        <dbReference type="ChEBI" id="CHEBI:61977"/>
        <dbReference type="ChEBI" id="CHEBI:456216"/>
        <dbReference type="EC" id="2.7.11.1"/>
    </reaction>
</comment>
<dbReference type="PROSITE" id="PS00109">
    <property type="entry name" value="PROTEIN_KINASE_TYR"/>
    <property type="match status" value="1"/>
</dbReference>
<evidence type="ECO:0000259" key="4">
    <source>
        <dbReference type="Pfam" id="PF17667"/>
    </source>
</evidence>
<dbReference type="InterPro" id="IPR008266">
    <property type="entry name" value="Tyr_kinase_AS"/>
</dbReference>
<dbReference type="EC" id="2.7.11.1" evidence="1"/>
<evidence type="ECO:0000256" key="1">
    <source>
        <dbReference type="ARBA" id="ARBA00012513"/>
    </source>
</evidence>
<dbReference type="PANTHER" id="PTHR38248:SF2">
    <property type="entry name" value="FUNK1 11"/>
    <property type="match status" value="1"/>
</dbReference>
<dbReference type="Proteomes" id="UP000683417">
    <property type="component" value="Unassembled WGS sequence"/>
</dbReference>
<dbReference type="Pfam" id="PF17667">
    <property type="entry name" value="Pkinase_fungal"/>
    <property type="match status" value="1"/>
</dbReference>
<dbReference type="AlphaFoldDB" id="A0A9W4GD30"/>
<evidence type="ECO:0000313" key="6">
    <source>
        <dbReference type="Proteomes" id="UP000683417"/>
    </source>
</evidence>
<organism evidence="5 6">
    <name type="scientific">Blumeria graminis f. sp. triticale</name>
    <dbReference type="NCBI Taxonomy" id="1689686"/>
    <lineage>
        <taxon>Eukaryota</taxon>
        <taxon>Fungi</taxon>
        <taxon>Dikarya</taxon>
        <taxon>Ascomycota</taxon>
        <taxon>Pezizomycotina</taxon>
        <taxon>Leotiomycetes</taxon>
        <taxon>Erysiphales</taxon>
        <taxon>Erysiphaceae</taxon>
        <taxon>Blumeria</taxon>
    </lineage>
</organism>
<comment type="catalytic activity">
    <reaction evidence="3">
        <text>L-seryl-[protein] + ATP = O-phospho-L-seryl-[protein] + ADP + H(+)</text>
        <dbReference type="Rhea" id="RHEA:17989"/>
        <dbReference type="Rhea" id="RHEA-COMP:9863"/>
        <dbReference type="Rhea" id="RHEA-COMP:11604"/>
        <dbReference type="ChEBI" id="CHEBI:15378"/>
        <dbReference type="ChEBI" id="CHEBI:29999"/>
        <dbReference type="ChEBI" id="CHEBI:30616"/>
        <dbReference type="ChEBI" id="CHEBI:83421"/>
        <dbReference type="ChEBI" id="CHEBI:456216"/>
        <dbReference type="EC" id="2.7.11.1"/>
    </reaction>
</comment>
<reference evidence="5" key="1">
    <citation type="submission" date="2020-10" db="EMBL/GenBank/DDBJ databases">
        <authorList>
            <person name="Muller C M."/>
        </authorList>
    </citation>
    <scope>NUCLEOTIDE SEQUENCE</scope>
    <source>
        <strain evidence="5">THUN-12</strain>
    </source>
</reference>
<evidence type="ECO:0000256" key="3">
    <source>
        <dbReference type="ARBA" id="ARBA00048679"/>
    </source>
</evidence>
<proteinExistence type="predicted"/>
<evidence type="ECO:0000313" key="5">
    <source>
        <dbReference type="EMBL" id="CAD6501127.1"/>
    </source>
</evidence>
<dbReference type="GO" id="GO:0004674">
    <property type="term" value="F:protein serine/threonine kinase activity"/>
    <property type="evidence" value="ECO:0007669"/>
    <property type="project" value="UniProtKB-EC"/>
</dbReference>
<protein>
    <recommendedName>
        <fullName evidence="1">non-specific serine/threonine protein kinase</fullName>
        <ecNumber evidence="1">2.7.11.1</ecNumber>
    </recommendedName>
</protein>
<gene>
    <name evidence="5" type="ORF">BGTH12_LOCUS2485</name>
</gene>
<accession>A0A9W4GD30</accession>
<dbReference type="EMBL" id="CAJHIT010000005">
    <property type="protein sequence ID" value="CAD6501127.1"/>
    <property type="molecule type" value="Genomic_DNA"/>
</dbReference>